<sequence length="135" mass="14920">MSEIFSILGVATSGMGAYKTWLNAVADNVANMNNVVRTDEPAFQERFVEVRPMMDEDGLGDGVMVTGAMFGDPDGRVVYEPNHPLADEEGMVRRSAVDLTDQMVYMQLAQRGYQANVRSFESAKEAYETILSIGR</sequence>
<reference evidence="3" key="1">
    <citation type="submission" date="2020-05" db="EMBL/GenBank/DDBJ databases">
        <authorList>
            <person name="Chiriac C."/>
            <person name="Salcher M."/>
            <person name="Ghai R."/>
            <person name="Kavagutti S V."/>
        </authorList>
    </citation>
    <scope>NUCLEOTIDE SEQUENCE</scope>
</reference>
<name>A0A6J6EQZ4_9ZZZZ</name>
<comment type="similarity">
    <text evidence="1">Belongs to the flagella basal body rod proteins family.</text>
</comment>
<evidence type="ECO:0000256" key="1">
    <source>
        <dbReference type="ARBA" id="ARBA00009677"/>
    </source>
</evidence>
<accession>A0A6J6EQZ4</accession>
<dbReference type="AlphaFoldDB" id="A0A6J6EQZ4"/>
<evidence type="ECO:0000259" key="2">
    <source>
        <dbReference type="Pfam" id="PF06429"/>
    </source>
</evidence>
<gene>
    <name evidence="3" type="ORF">UFOPK1493_02838</name>
</gene>
<evidence type="ECO:0000313" key="3">
    <source>
        <dbReference type="EMBL" id="CAB4577839.1"/>
    </source>
</evidence>
<organism evidence="3">
    <name type="scientific">freshwater metagenome</name>
    <dbReference type="NCBI Taxonomy" id="449393"/>
    <lineage>
        <taxon>unclassified sequences</taxon>
        <taxon>metagenomes</taxon>
        <taxon>ecological metagenomes</taxon>
    </lineage>
</organism>
<dbReference type="EMBL" id="CAEZSR010000132">
    <property type="protein sequence ID" value="CAB4577839.1"/>
    <property type="molecule type" value="Genomic_DNA"/>
</dbReference>
<protein>
    <submittedName>
        <fullName evidence="3">Unannotated protein</fullName>
    </submittedName>
</protein>
<dbReference type="InterPro" id="IPR010930">
    <property type="entry name" value="Flg_bb/hook_C_dom"/>
</dbReference>
<proteinExistence type="inferred from homology"/>
<feature type="domain" description="Flagellar basal-body/hook protein C-terminal" evidence="2">
    <location>
        <begin position="89"/>
        <end position="132"/>
    </location>
</feature>
<dbReference type="Pfam" id="PF06429">
    <property type="entry name" value="Flg_bbr_C"/>
    <property type="match status" value="1"/>
</dbReference>